<proteinExistence type="predicted"/>
<dbReference type="AlphaFoldDB" id="A0A318SAF9"/>
<dbReference type="EMBL" id="QJSX01000008">
    <property type="protein sequence ID" value="PYE53518.1"/>
    <property type="molecule type" value="Genomic_DNA"/>
</dbReference>
<keyword evidence="1" id="KW-0812">Transmembrane</keyword>
<evidence type="ECO:0000313" key="3">
    <source>
        <dbReference type="Proteomes" id="UP000248326"/>
    </source>
</evidence>
<dbReference type="Proteomes" id="UP000248326">
    <property type="component" value="Unassembled WGS sequence"/>
</dbReference>
<dbReference type="RefSeq" id="WP_170131014.1">
    <property type="nucleotide sequence ID" value="NZ_QJSX01000008.1"/>
</dbReference>
<protein>
    <recommendedName>
        <fullName evidence="4">Cytochrome c oxidase subunit IIa family protein</fullName>
    </recommendedName>
</protein>
<comment type="caution">
    <text evidence="2">The sequence shown here is derived from an EMBL/GenBank/DDBJ whole genome shotgun (WGS) entry which is preliminary data.</text>
</comment>
<organism evidence="2 3">
    <name type="scientific">Deinococcus yavapaiensis KR-236</name>
    <dbReference type="NCBI Taxonomy" id="694435"/>
    <lineage>
        <taxon>Bacteria</taxon>
        <taxon>Thermotogati</taxon>
        <taxon>Deinococcota</taxon>
        <taxon>Deinococci</taxon>
        <taxon>Deinococcales</taxon>
        <taxon>Deinococcaceae</taxon>
        <taxon>Deinococcus</taxon>
    </lineage>
</organism>
<keyword evidence="3" id="KW-1185">Reference proteome</keyword>
<evidence type="ECO:0000256" key="1">
    <source>
        <dbReference type="SAM" id="Phobius"/>
    </source>
</evidence>
<feature type="transmembrane region" description="Helical" evidence="1">
    <location>
        <begin position="23"/>
        <end position="44"/>
    </location>
</feature>
<sequence>MSDKDRLPDTEKGQVPYPKNTRFAVLIAVIALIVAGLIYALYALSTRGGV</sequence>
<keyword evidence="1" id="KW-1133">Transmembrane helix</keyword>
<evidence type="ECO:0000313" key="2">
    <source>
        <dbReference type="EMBL" id="PYE53518.1"/>
    </source>
</evidence>
<gene>
    <name evidence="2" type="ORF">DES52_10847</name>
</gene>
<reference evidence="2 3" key="1">
    <citation type="submission" date="2018-06" db="EMBL/GenBank/DDBJ databases">
        <title>Genomic Encyclopedia of Type Strains, Phase IV (KMG-IV): sequencing the most valuable type-strain genomes for metagenomic binning, comparative biology and taxonomic classification.</title>
        <authorList>
            <person name="Goeker M."/>
        </authorList>
    </citation>
    <scope>NUCLEOTIDE SEQUENCE [LARGE SCALE GENOMIC DNA]</scope>
    <source>
        <strain evidence="2 3">DSM 18048</strain>
    </source>
</reference>
<keyword evidence="1" id="KW-0472">Membrane</keyword>
<accession>A0A318SAF9</accession>
<evidence type="ECO:0008006" key="4">
    <source>
        <dbReference type="Google" id="ProtNLM"/>
    </source>
</evidence>
<name>A0A318SAF9_9DEIO</name>